<gene>
    <name evidence="12" type="ORF">KTT_41920</name>
</gene>
<reference evidence="13" key="1">
    <citation type="submission" date="2018-12" db="EMBL/GenBank/DDBJ databases">
        <title>Tengunoibacter tsumagoiensis gen. nov., sp. nov., Dictyobacter kobayashii sp. nov., D. alpinus sp. nov., and D. joshuensis sp. nov. and description of Dictyobacteraceae fam. nov. within the order Ktedonobacterales isolated from Tengu-no-mugimeshi.</title>
        <authorList>
            <person name="Wang C.M."/>
            <person name="Zheng Y."/>
            <person name="Sakai Y."/>
            <person name="Toyoda A."/>
            <person name="Minakuchi Y."/>
            <person name="Abe K."/>
            <person name="Yokota A."/>
            <person name="Yabe S."/>
        </authorList>
    </citation>
    <scope>NUCLEOTIDE SEQUENCE [LARGE SCALE GENOMIC DNA]</scope>
    <source>
        <strain evidence="13">Uno3</strain>
    </source>
</reference>
<dbReference type="InterPro" id="IPR014756">
    <property type="entry name" value="Ig_E-set"/>
</dbReference>
<dbReference type="GO" id="GO:0005886">
    <property type="term" value="C:plasma membrane"/>
    <property type="evidence" value="ECO:0007669"/>
    <property type="project" value="UniProtKB-SubCell"/>
</dbReference>
<evidence type="ECO:0000256" key="8">
    <source>
        <dbReference type="ARBA" id="ARBA00023136"/>
    </source>
</evidence>
<dbReference type="RefSeq" id="WP_161975631.1">
    <property type="nucleotide sequence ID" value="NZ_BIFR01000001.1"/>
</dbReference>
<dbReference type="EMBL" id="BIFR01000001">
    <property type="protein sequence ID" value="GCE14333.1"/>
    <property type="molecule type" value="Genomic_DNA"/>
</dbReference>
<dbReference type="Proteomes" id="UP000287352">
    <property type="component" value="Unassembled WGS sequence"/>
</dbReference>
<evidence type="ECO:0000256" key="9">
    <source>
        <dbReference type="SAM" id="Phobius"/>
    </source>
</evidence>
<evidence type="ECO:0000256" key="3">
    <source>
        <dbReference type="ARBA" id="ARBA00022692"/>
    </source>
</evidence>
<dbReference type="SUPFAM" id="SSF81296">
    <property type="entry name" value="E set domains"/>
    <property type="match status" value="1"/>
</dbReference>
<dbReference type="GO" id="GO:0005507">
    <property type="term" value="F:copper ion binding"/>
    <property type="evidence" value="ECO:0007669"/>
    <property type="project" value="InterPro"/>
</dbReference>
<evidence type="ECO:0000256" key="6">
    <source>
        <dbReference type="ARBA" id="ARBA00022989"/>
    </source>
</evidence>
<evidence type="ECO:0000313" key="13">
    <source>
        <dbReference type="Proteomes" id="UP000287352"/>
    </source>
</evidence>
<evidence type="ECO:0000256" key="5">
    <source>
        <dbReference type="ARBA" id="ARBA00022729"/>
    </source>
</evidence>
<dbReference type="InterPro" id="IPR007348">
    <property type="entry name" value="CopC_dom"/>
</dbReference>
<sequence>MQQRRLPVTIIALLLSVGVYICSLLLGQPPVAQAHAFVIGSDPVDGSTIQALPAEIHIYFNAPISSLSSAQVLSIQAGKLTDIGSATSLVASNNPNELITPVKTLASQPQGSYEILWTAVASGDGRTTYGIIGFNVGFANTGASGTVLLGPTSSNNLTDIRAFNPINIMAVFWDWLGLASLTAWLGLLLIELLLLSDKGRSQALLIYAKKRTYSLQWLCLGLLLSSDLISLFLREVQLSQALKSDFSFSQLLTIVFETSYGQLLLARTVLLILAMGLLYWTGRPKSLPAGTEPSLQLKRTGSLHLALTQDGPTTHSTHAVNSKNLSRKTIDLKEFPSNPPQRISNSNPKGVGRQTIELKDTIGTPPSLRYTWVACVIALLTTLSYSLSRPAAQVLQPQISAIVFDWLYLIGQAIWIGGMAYLGIILLPLFVNTMMDNQAETQITLLRRLRPFFLVGIGMLTISGLYLCNASITQSQQLLSDPYGRTVLVQIGLVVIMLALSFYALFVHAPRLSRQARLLPFVDSQLPTRRSREAALQTRRKNLRVCANSIAITGAGVLLCCALLSFFAPPIVFPSVSYHTDTPAQNTSKQAQTKQLGDLSLTLQLLPGKVGSSNTVLLLLTDSSGKALTDATIHLAANMTTMDMGVGEATMMGGNPIYLATFDKQAAFSMSGLWNLQVDIQRPDQAPQQTSFEIMLDS</sequence>
<evidence type="ECO:0008006" key="14">
    <source>
        <dbReference type="Google" id="ProtNLM"/>
    </source>
</evidence>
<accession>A0A402A5A4</accession>
<feature type="transmembrane region" description="Helical" evidence="9">
    <location>
        <begin position="368"/>
        <end position="387"/>
    </location>
</feature>
<evidence type="ECO:0000259" key="10">
    <source>
        <dbReference type="Pfam" id="PF04234"/>
    </source>
</evidence>
<dbReference type="Gene3D" id="2.60.40.1220">
    <property type="match status" value="1"/>
</dbReference>
<comment type="caution">
    <text evidence="12">The sequence shown here is derived from an EMBL/GenBank/DDBJ whole genome shotgun (WGS) entry which is preliminary data.</text>
</comment>
<feature type="domain" description="CopC" evidence="10">
    <location>
        <begin position="35"/>
        <end position="136"/>
    </location>
</feature>
<keyword evidence="6 9" id="KW-1133">Transmembrane helix</keyword>
<keyword evidence="2" id="KW-1003">Cell membrane</keyword>
<dbReference type="GO" id="GO:0042597">
    <property type="term" value="C:periplasmic space"/>
    <property type="evidence" value="ECO:0007669"/>
    <property type="project" value="InterPro"/>
</dbReference>
<evidence type="ECO:0000256" key="7">
    <source>
        <dbReference type="ARBA" id="ARBA00023008"/>
    </source>
</evidence>
<organism evidence="12 13">
    <name type="scientific">Tengunoibacter tsumagoiensis</name>
    <dbReference type="NCBI Taxonomy" id="2014871"/>
    <lineage>
        <taxon>Bacteria</taxon>
        <taxon>Bacillati</taxon>
        <taxon>Chloroflexota</taxon>
        <taxon>Ktedonobacteria</taxon>
        <taxon>Ktedonobacterales</taxon>
        <taxon>Dictyobacteraceae</taxon>
        <taxon>Tengunoibacter</taxon>
    </lineage>
</organism>
<feature type="transmembrane region" description="Helical" evidence="9">
    <location>
        <begin position="487"/>
        <end position="507"/>
    </location>
</feature>
<evidence type="ECO:0000256" key="2">
    <source>
        <dbReference type="ARBA" id="ARBA00022475"/>
    </source>
</evidence>
<dbReference type="InterPro" id="IPR032694">
    <property type="entry name" value="CopC/D"/>
</dbReference>
<evidence type="ECO:0000259" key="11">
    <source>
        <dbReference type="Pfam" id="PF05425"/>
    </source>
</evidence>
<protein>
    <recommendedName>
        <fullName evidence="14">CopC domain-containing protein</fullName>
    </recommendedName>
</protein>
<keyword evidence="8 9" id="KW-0472">Membrane</keyword>
<feature type="transmembrane region" description="Helical" evidence="9">
    <location>
        <begin position="452"/>
        <end position="472"/>
    </location>
</feature>
<proteinExistence type="predicted"/>
<keyword evidence="3 9" id="KW-0812">Transmembrane</keyword>
<dbReference type="PANTHER" id="PTHR34820">
    <property type="entry name" value="INNER MEMBRANE PROTEIN YEBZ"/>
    <property type="match status" value="1"/>
</dbReference>
<feature type="transmembrane region" description="Helical" evidence="9">
    <location>
        <begin position="172"/>
        <end position="194"/>
    </location>
</feature>
<evidence type="ECO:0000313" key="12">
    <source>
        <dbReference type="EMBL" id="GCE14333.1"/>
    </source>
</evidence>
<dbReference type="Pfam" id="PF04234">
    <property type="entry name" value="CopC"/>
    <property type="match status" value="1"/>
</dbReference>
<feature type="transmembrane region" description="Helical" evidence="9">
    <location>
        <begin position="260"/>
        <end position="280"/>
    </location>
</feature>
<dbReference type="GO" id="GO:0046688">
    <property type="term" value="P:response to copper ion"/>
    <property type="evidence" value="ECO:0007669"/>
    <property type="project" value="InterPro"/>
</dbReference>
<name>A0A402A5A4_9CHLR</name>
<dbReference type="AlphaFoldDB" id="A0A402A5A4"/>
<feature type="transmembrane region" description="Helical" evidence="9">
    <location>
        <begin position="545"/>
        <end position="568"/>
    </location>
</feature>
<feature type="transmembrane region" description="Helical" evidence="9">
    <location>
        <begin position="215"/>
        <end position="233"/>
    </location>
</feature>
<keyword evidence="13" id="KW-1185">Reference proteome</keyword>
<dbReference type="Pfam" id="PF05425">
    <property type="entry name" value="CopD"/>
    <property type="match status" value="1"/>
</dbReference>
<evidence type="ECO:0000256" key="1">
    <source>
        <dbReference type="ARBA" id="ARBA00004651"/>
    </source>
</evidence>
<keyword evidence="5" id="KW-0732">Signal</keyword>
<dbReference type="GO" id="GO:0006825">
    <property type="term" value="P:copper ion transport"/>
    <property type="evidence" value="ECO:0007669"/>
    <property type="project" value="InterPro"/>
</dbReference>
<keyword evidence="7" id="KW-0186">Copper</keyword>
<dbReference type="PANTHER" id="PTHR34820:SF4">
    <property type="entry name" value="INNER MEMBRANE PROTEIN YEBZ"/>
    <property type="match status" value="1"/>
</dbReference>
<dbReference type="InterPro" id="IPR014755">
    <property type="entry name" value="Cu-Rt/internalin_Ig-like"/>
</dbReference>
<keyword evidence="4" id="KW-0479">Metal-binding</keyword>
<feature type="transmembrane region" description="Helical" evidence="9">
    <location>
        <begin position="407"/>
        <end position="431"/>
    </location>
</feature>
<evidence type="ECO:0000256" key="4">
    <source>
        <dbReference type="ARBA" id="ARBA00022723"/>
    </source>
</evidence>
<comment type="subcellular location">
    <subcellularLocation>
        <location evidence="1">Cell membrane</location>
        <topology evidence="1">Multi-pass membrane protein</topology>
    </subcellularLocation>
</comment>
<feature type="domain" description="Copper resistance protein D" evidence="11">
    <location>
        <begin position="445"/>
        <end position="563"/>
    </location>
</feature>
<dbReference type="InterPro" id="IPR008457">
    <property type="entry name" value="Cu-R_CopD_dom"/>
</dbReference>